<comment type="caution">
    <text evidence="2">The sequence shown here is derived from an EMBL/GenBank/DDBJ whole genome shotgun (WGS) entry which is preliminary data.</text>
</comment>
<reference evidence="2 3" key="1">
    <citation type="submission" date="2019-09" db="EMBL/GenBank/DDBJ databases">
        <title>Genomic diversity of phyloplane-associated Pantoea species in Pakistan cotton crop.</title>
        <authorList>
            <person name="Tufail M.R."/>
            <person name="Cook D.R."/>
        </authorList>
    </citation>
    <scope>NUCLEOTIDE SEQUENCE [LARGE SCALE GENOMIC DNA]</scope>
    <source>
        <strain evidence="2 3">B_8</strain>
    </source>
</reference>
<dbReference type="Proteomes" id="UP000324255">
    <property type="component" value="Unassembled WGS sequence"/>
</dbReference>
<sequence>MLQHRSHPFRRPHVPRHRMAPHRRVRRSPHRRYAMHMLYADIPMRMLQSMMWHKSVNSTNVYKKVLAAGCRVQGAGCRVQGAGSDNIAILKRV</sequence>
<evidence type="ECO:0000313" key="3">
    <source>
        <dbReference type="Proteomes" id="UP000324255"/>
    </source>
</evidence>
<gene>
    <name evidence="2" type="ORF">F3I20_21295</name>
</gene>
<accession>A0AB34CD13</accession>
<proteinExistence type="predicted"/>
<dbReference type="EMBL" id="VWVM01000024">
    <property type="protein sequence ID" value="KAA6119619.1"/>
    <property type="molecule type" value="Genomic_DNA"/>
</dbReference>
<organism evidence="2 3">
    <name type="scientific">Candidatus Pantoea gossypiicola</name>
    <dbReference type="NCBI Taxonomy" id="2608008"/>
    <lineage>
        <taxon>Bacteria</taxon>
        <taxon>Pseudomonadati</taxon>
        <taxon>Pseudomonadota</taxon>
        <taxon>Gammaproteobacteria</taxon>
        <taxon>Enterobacterales</taxon>
        <taxon>Erwiniaceae</taxon>
        <taxon>Pantoea</taxon>
    </lineage>
</organism>
<feature type="region of interest" description="Disordered" evidence="1">
    <location>
        <begin position="1"/>
        <end position="27"/>
    </location>
</feature>
<protein>
    <submittedName>
        <fullName evidence="2">Phage integrase family protein</fullName>
    </submittedName>
</protein>
<evidence type="ECO:0000313" key="2">
    <source>
        <dbReference type="EMBL" id="KAA6119619.1"/>
    </source>
</evidence>
<keyword evidence="3" id="KW-1185">Reference proteome</keyword>
<name>A0AB34CD13_9GAMM</name>
<evidence type="ECO:0000256" key="1">
    <source>
        <dbReference type="SAM" id="MobiDB-lite"/>
    </source>
</evidence>
<dbReference type="AlphaFoldDB" id="A0AB34CD13"/>